<reference evidence="3 4" key="1">
    <citation type="journal article" date="2019" name="Nat. Ecol. Evol.">
        <title>Megaphylogeny resolves global patterns of mushroom evolution.</title>
        <authorList>
            <person name="Varga T."/>
            <person name="Krizsan K."/>
            <person name="Foldi C."/>
            <person name="Dima B."/>
            <person name="Sanchez-Garcia M."/>
            <person name="Sanchez-Ramirez S."/>
            <person name="Szollosi G.J."/>
            <person name="Szarkandi J.G."/>
            <person name="Papp V."/>
            <person name="Albert L."/>
            <person name="Andreopoulos W."/>
            <person name="Angelini C."/>
            <person name="Antonin V."/>
            <person name="Barry K.W."/>
            <person name="Bougher N.L."/>
            <person name="Buchanan P."/>
            <person name="Buyck B."/>
            <person name="Bense V."/>
            <person name="Catcheside P."/>
            <person name="Chovatia M."/>
            <person name="Cooper J."/>
            <person name="Damon W."/>
            <person name="Desjardin D."/>
            <person name="Finy P."/>
            <person name="Geml J."/>
            <person name="Haridas S."/>
            <person name="Hughes K."/>
            <person name="Justo A."/>
            <person name="Karasinski D."/>
            <person name="Kautmanova I."/>
            <person name="Kiss B."/>
            <person name="Kocsube S."/>
            <person name="Kotiranta H."/>
            <person name="LaButti K.M."/>
            <person name="Lechner B.E."/>
            <person name="Liimatainen K."/>
            <person name="Lipzen A."/>
            <person name="Lukacs Z."/>
            <person name="Mihaltcheva S."/>
            <person name="Morgado L.N."/>
            <person name="Niskanen T."/>
            <person name="Noordeloos M.E."/>
            <person name="Ohm R.A."/>
            <person name="Ortiz-Santana B."/>
            <person name="Ovrebo C."/>
            <person name="Racz N."/>
            <person name="Riley R."/>
            <person name="Savchenko A."/>
            <person name="Shiryaev A."/>
            <person name="Soop K."/>
            <person name="Spirin V."/>
            <person name="Szebenyi C."/>
            <person name="Tomsovsky M."/>
            <person name="Tulloss R.E."/>
            <person name="Uehling J."/>
            <person name="Grigoriev I.V."/>
            <person name="Vagvolgyi C."/>
            <person name="Papp T."/>
            <person name="Martin F.M."/>
            <person name="Miettinen O."/>
            <person name="Hibbett D.S."/>
            <person name="Nagy L.G."/>
        </authorList>
    </citation>
    <scope>NUCLEOTIDE SEQUENCE [LARGE SCALE GENOMIC DNA]</scope>
    <source>
        <strain evidence="3 4">CBS 166.37</strain>
    </source>
</reference>
<evidence type="ECO:0000313" key="3">
    <source>
        <dbReference type="EMBL" id="TFK38159.1"/>
    </source>
</evidence>
<keyword evidence="4" id="KW-1185">Reference proteome</keyword>
<feature type="transmembrane region" description="Helical" evidence="2">
    <location>
        <begin position="191"/>
        <end position="209"/>
    </location>
</feature>
<evidence type="ECO:0000256" key="2">
    <source>
        <dbReference type="SAM" id="Phobius"/>
    </source>
</evidence>
<feature type="region of interest" description="Disordered" evidence="1">
    <location>
        <begin position="1"/>
        <end position="26"/>
    </location>
</feature>
<proteinExistence type="predicted"/>
<gene>
    <name evidence="3" type="ORF">BDQ12DRAFT_123232</name>
</gene>
<keyword evidence="2" id="KW-0472">Membrane</keyword>
<evidence type="ECO:0000313" key="4">
    <source>
        <dbReference type="Proteomes" id="UP000308652"/>
    </source>
</evidence>
<keyword evidence="2" id="KW-1133">Transmembrane helix</keyword>
<evidence type="ECO:0000256" key="1">
    <source>
        <dbReference type="SAM" id="MobiDB-lite"/>
    </source>
</evidence>
<organism evidence="3 4">
    <name type="scientific">Crucibulum laeve</name>
    <dbReference type="NCBI Taxonomy" id="68775"/>
    <lineage>
        <taxon>Eukaryota</taxon>
        <taxon>Fungi</taxon>
        <taxon>Dikarya</taxon>
        <taxon>Basidiomycota</taxon>
        <taxon>Agaricomycotina</taxon>
        <taxon>Agaricomycetes</taxon>
        <taxon>Agaricomycetidae</taxon>
        <taxon>Agaricales</taxon>
        <taxon>Agaricineae</taxon>
        <taxon>Nidulariaceae</taxon>
        <taxon>Crucibulum</taxon>
    </lineage>
</organism>
<accession>A0A5C3LY35</accession>
<dbReference type="OrthoDB" id="3062801at2759"/>
<dbReference type="Proteomes" id="UP000308652">
    <property type="component" value="Unassembled WGS sequence"/>
</dbReference>
<feature type="region of interest" description="Disordered" evidence="1">
    <location>
        <begin position="47"/>
        <end position="69"/>
    </location>
</feature>
<protein>
    <submittedName>
        <fullName evidence="3">Uncharacterized protein</fullName>
    </submittedName>
</protein>
<dbReference type="STRING" id="68775.A0A5C3LY35"/>
<keyword evidence="2" id="KW-0812">Transmembrane</keyword>
<sequence length="286" mass="32441">MPTATLQSESNPTNNSLSQSQHGHPQNLLVHTNRTGQTRDEFFNTRAETTTGHLTPTEEHSPTRSRISSTSLPFPVTSFPQSHHHSVFDDLRDLFLAISHNISTSVSLRRVYLYFLLLLPRHYFSRVAGIFCALDIDMAEIRRDALSSAAYEDNGSDILEAAPSHSIQSQKEDLQNAWEEFIGTLTREWETLNIVSALLLSAILTVLQIETASSYPLTQFSAFFSLICALMSLLYGCMYIIRFGGLRKTLTWALEWASEAQQTRTPIFWNTWVMLAMPAVWLCWYS</sequence>
<dbReference type="EMBL" id="ML213604">
    <property type="protein sequence ID" value="TFK38159.1"/>
    <property type="molecule type" value="Genomic_DNA"/>
</dbReference>
<feature type="transmembrane region" description="Helical" evidence="2">
    <location>
        <begin position="221"/>
        <end position="241"/>
    </location>
</feature>
<name>A0A5C3LY35_9AGAR</name>
<dbReference type="AlphaFoldDB" id="A0A5C3LY35"/>